<dbReference type="GO" id="GO:0006310">
    <property type="term" value="P:DNA recombination"/>
    <property type="evidence" value="ECO:0007669"/>
    <property type="project" value="UniProtKB-KW"/>
</dbReference>
<dbReference type="GO" id="GO:0043139">
    <property type="term" value="F:5'-3' DNA helicase activity"/>
    <property type="evidence" value="ECO:0007669"/>
    <property type="project" value="UniProtKB-EC"/>
</dbReference>
<feature type="non-terminal residue" evidence="3">
    <location>
        <position position="166"/>
    </location>
</feature>
<name>A0A0H2RB18_9AGAM</name>
<accession>A0A0H2RB18</accession>
<dbReference type="InParanoid" id="A0A0H2RB18"/>
<keyword evidence="1" id="KW-0067">ATP-binding</keyword>
<dbReference type="GO" id="GO:0000723">
    <property type="term" value="P:telomere maintenance"/>
    <property type="evidence" value="ECO:0007669"/>
    <property type="project" value="InterPro"/>
</dbReference>
<keyword evidence="1" id="KW-0347">Helicase</keyword>
<dbReference type="InterPro" id="IPR027417">
    <property type="entry name" value="P-loop_NTPase"/>
</dbReference>
<feature type="domain" description="DNA helicase Pif1-like DEAD-box helicase" evidence="2">
    <location>
        <begin position="6"/>
        <end position="160"/>
    </location>
</feature>
<keyword evidence="1" id="KW-0227">DNA damage</keyword>
<dbReference type="GO" id="GO:0006281">
    <property type="term" value="P:DNA repair"/>
    <property type="evidence" value="ECO:0007669"/>
    <property type="project" value="UniProtKB-KW"/>
</dbReference>
<keyword evidence="1" id="KW-0233">DNA recombination</keyword>
<evidence type="ECO:0000313" key="4">
    <source>
        <dbReference type="Proteomes" id="UP000053477"/>
    </source>
</evidence>
<comment type="cofactor">
    <cofactor evidence="1">
        <name>Mg(2+)</name>
        <dbReference type="ChEBI" id="CHEBI:18420"/>
    </cofactor>
</comment>
<dbReference type="STRING" id="27342.A0A0H2RB18"/>
<comment type="similarity">
    <text evidence="1">Belongs to the helicase family.</text>
</comment>
<dbReference type="PANTHER" id="PTHR47642">
    <property type="entry name" value="ATP-DEPENDENT DNA HELICASE"/>
    <property type="match status" value="1"/>
</dbReference>
<organism evidence="3 4">
    <name type="scientific">Schizopora paradoxa</name>
    <dbReference type="NCBI Taxonomy" id="27342"/>
    <lineage>
        <taxon>Eukaryota</taxon>
        <taxon>Fungi</taxon>
        <taxon>Dikarya</taxon>
        <taxon>Basidiomycota</taxon>
        <taxon>Agaricomycotina</taxon>
        <taxon>Agaricomycetes</taxon>
        <taxon>Hymenochaetales</taxon>
        <taxon>Schizoporaceae</taxon>
        <taxon>Schizopora</taxon>
    </lineage>
</organism>
<keyword evidence="1" id="KW-0547">Nucleotide-binding</keyword>
<dbReference type="EC" id="5.6.2.3" evidence="1"/>
<dbReference type="AlphaFoldDB" id="A0A0H2RB18"/>
<keyword evidence="1" id="KW-0378">Hydrolase</keyword>
<protein>
    <recommendedName>
        <fullName evidence="1">ATP-dependent DNA helicase</fullName>
        <ecNumber evidence="1">5.6.2.3</ecNumber>
    </recommendedName>
</protein>
<dbReference type="InterPro" id="IPR051055">
    <property type="entry name" value="PIF1_helicase"/>
</dbReference>
<evidence type="ECO:0000259" key="2">
    <source>
        <dbReference type="Pfam" id="PF05970"/>
    </source>
</evidence>
<dbReference type="SUPFAM" id="SSF52540">
    <property type="entry name" value="P-loop containing nucleoside triphosphate hydrolases"/>
    <property type="match status" value="1"/>
</dbReference>
<dbReference type="Proteomes" id="UP000053477">
    <property type="component" value="Unassembled WGS sequence"/>
</dbReference>
<dbReference type="GO" id="GO:0016887">
    <property type="term" value="F:ATP hydrolysis activity"/>
    <property type="evidence" value="ECO:0007669"/>
    <property type="project" value="RHEA"/>
</dbReference>
<proteinExistence type="inferred from homology"/>
<reference evidence="3 4" key="1">
    <citation type="submission" date="2015-04" db="EMBL/GenBank/DDBJ databases">
        <title>Complete genome sequence of Schizopora paradoxa KUC8140, a cosmopolitan wood degrader in East Asia.</title>
        <authorList>
            <consortium name="DOE Joint Genome Institute"/>
            <person name="Min B."/>
            <person name="Park H."/>
            <person name="Jang Y."/>
            <person name="Kim J.-J."/>
            <person name="Kim K.H."/>
            <person name="Pangilinan J."/>
            <person name="Lipzen A."/>
            <person name="Riley R."/>
            <person name="Grigoriev I.V."/>
            <person name="Spatafora J.W."/>
            <person name="Choi I.-G."/>
        </authorList>
    </citation>
    <scope>NUCLEOTIDE SEQUENCE [LARGE SCALE GENOMIC DNA]</scope>
    <source>
        <strain evidence="3 4">KUC8140</strain>
    </source>
</reference>
<dbReference type="EMBL" id="KQ086186">
    <property type="protein sequence ID" value="KLO06708.1"/>
    <property type="molecule type" value="Genomic_DNA"/>
</dbReference>
<evidence type="ECO:0000313" key="3">
    <source>
        <dbReference type="EMBL" id="KLO06708.1"/>
    </source>
</evidence>
<dbReference type="OrthoDB" id="432234at2759"/>
<dbReference type="InterPro" id="IPR010285">
    <property type="entry name" value="DNA_helicase_pif1-like_DEAD"/>
</dbReference>
<dbReference type="GO" id="GO:0005524">
    <property type="term" value="F:ATP binding"/>
    <property type="evidence" value="ECO:0007669"/>
    <property type="project" value="UniProtKB-KW"/>
</dbReference>
<evidence type="ECO:0000256" key="1">
    <source>
        <dbReference type="RuleBase" id="RU363044"/>
    </source>
</evidence>
<dbReference type="Gene3D" id="3.40.50.300">
    <property type="entry name" value="P-loop containing nucleotide triphosphate hydrolases"/>
    <property type="match status" value="1"/>
</dbReference>
<gene>
    <name evidence="3" type="ORF">SCHPADRAFT_837656</name>
</gene>
<keyword evidence="1" id="KW-0234">DNA repair</keyword>
<sequence>MNLETNEEQQLALRILAEHFITRDSTQLLLYVSGVGGTGKSYVIKTISELMKRHNESQKLLRTAPTGCAAVLIEGHTIHSVTMLPSRKKKINIQELELIWQDIHYLIIDEVSMISGSFLYQISQRLQHAFGSDPARRELPFGGLNIIFTGDLGQLPPVGEHSLFSD</sequence>
<keyword evidence="4" id="KW-1185">Reference proteome</keyword>
<comment type="catalytic activity">
    <reaction evidence="1">
        <text>ATP + H2O = ADP + phosphate + H(+)</text>
        <dbReference type="Rhea" id="RHEA:13065"/>
        <dbReference type="ChEBI" id="CHEBI:15377"/>
        <dbReference type="ChEBI" id="CHEBI:15378"/>
        <dbReference type="ChEBI" id="CHEBI:30616"/>
        <dbReference type="ChEBI" id="CHEBI:43474"/>
        <dbReference type="ChEBI" id="CHEBI:456216"/>
        <dbReference type="EC" id="5.6.2.3"/>
    </reaction>
</comment>
<dbReference type="Pfam" id="PF05970">
    <property type="entry name" value="PIF1"/>
    <property type="match status" value="1"/>
</dbReference>